<keyword evidence="2" id="KW-1185">Reference proteome</keyword>
<dbReference type="EMBL" id="CP034951">
    <property type="protein sequence ID" value="QAA80988.1"/>
    <property type="molecule type" value="Genomic_DNA"/>
</dbReference>
<accession>A0A410G133</accession>
<dbReference type="NCBIfam" id="NF033487">
    <property type="entry name" value="Lacal_2735_fam"/>
    <property type="match status" value="1"/>
</dbReference>
<sequence length="59" mass="7028">MLGWFKKKSKLETLKAHYRDLMKKSYEASPNNPEKSERAHRQADKIFEEIKYLSLNNGE</sequence>
<protein>
    <submittedName>
        <fullName evidence="1">Lacal_2735 family protein</fullName>
    </submittedName>
</protein>
<dbReference type="Proteomes" id="UP000285517">
    <property type="component" value="Chromosome"/>
</dbReference>
<dbReference type="RefSeq" id="WP_128249381.1">
    <property type="nucleotide sequence ID" value="NZ_CP034951.1"/>
</dbReference>
<dbReference type="InterPro" id="IPR045493">
    <property type="entry name" value="DUF6435"/>
</dbReference>
<name>A0A410G133_9FLAO</name>
<dbReference type="OrthoDB" id="1453278at2"/>
<evidence type="ECO:0000313" key="2">
    <source>
        <dbReference type="Proteomes" id="UP000285517"/>
    </source>
</evidence>
<reference evidence="1 2" key="1">
    <citation type="submission" date="2019-01" db="EMBL/GenBank/DDBJ databases">
        <title>Complete genome sequencing of Aequorivita sp. H23M31.</title>
        <authorList>
            <person name="Bae J.-W."/>
        </authorList>
    </citation>
    <scope>NUCLEOTIDE SEQUENCE [LARGE SCALE GENOMIC DNA]</scope>
    <source>
        <strain evidence="1 2">H23M31</strain>
    </source>
</reference>
<gene>
    <name evidence="1" type="ORF">EI546_04255</name>
</gene>
<organism evidence="1 2">
    <name type="scientific">Aequorivita ciconiae</name>
    <dbReference type="NCBI Taxonomy" id="2494375"/>
    <lineage>
        <taxon>Bacteria</taxon>
        <taxon>Pseudomonadati</taxon>
        <taxon>Bacteroidota</taxon>
        <taxon>Flavobacteriia</taxon>
        <taxon>Flavobacteriales</taxon>
        <taxon>Flavobacteriaceae</taxon>
        <taxon>Aequorivita</taxon>
    </lineage>
</organism>
<dbReference type="AlphaFoldDB" id="A0A410G133"/>
<dbReference type="KEGG" id="aev:EI546_04255"/>
<proteinExistence type="predicted"/>
<evidence type="ECO:0000313" key="1">
    <source>
        <dbReference type="EMBL" id="QAA80988.1"/>
    </source>
</evidence>